<dbReference type="SUPFAM" id="SSF52949">
    <property type="entry name" value="Macro domain-like"/>
    <property type="match status" value="1"/>
</dbReference>
<dbReference type="Gene3D" id="3.40.220.10">
    <property type="entry name" value="Leucine Aminopeptidase, subunit E, domain 1"/>
    <property type="match status" value="1"/>
</dbReference>
<dbReference type="PANTHER" id="PTHR11963">
    <property type="entry name" value="LEUCINE AMINOPEPTIDASE-RELATED"/>
    <property type="match status" value="1"/>
</dbReference>
<dbReference type="EnsemblPlants" id="AET6Gv20880000.1">
    <property type="protein sequence ID" value="AET6Gv20880000.1"/>
    <property type="gene ID" value="AET6Gv20880000"/>
</dbReference>
<dbReference type="InterPro" id="IPR043472">
    <property type="entry name" value="Macro_dom-like"/>
</dbReference>
<accession>A0A453PW42</accession>
<keyword evidence="7" id="KW-0378">Hydrolase</keyword>
<keyword evidence="10" id="KW-1185">Reference proteome</keyword>
<dbReference type="GO" id="GO:0030145">
    <property type="term" value="F:manganese ion binding"/>
    <property type="evidence" value="ECO:0007669"/>
    <property type="project" value="InterPro"/>
</dbReference>
<dbReference type="Gene3D" id="3.40.630.10">
    <property type="entry name" value="Zn peptidases"/>
    <property type="match status" value="1"/>
</dbReference>
<dbReference type="AlphaFoldDB" id="A0A453PW42"/>
<reference evidence="10" key="2">
    <citation type="journal article" date="2017" name="Nat. Plants">
        <title>The Aegilops tauschii genome reveals multiple impacts of transposons.</title>
        <authorList>
            <person name="Zhao G."/>
            <person name="Zou C."/>
            <person name="Li K."/>
            <person name="Wang K."/>
            <person name="Li T."/>
            <person name="Gao L."/>
            <person name="Zhang X."/>
            <person name="Wang H."/>
            <person name="Yang Z."/>
            <person name="Liu X."/>
            <person name="Jiang W."/>
            <person name="Mao L."/>
            <person name="Kong X."/>
            <person name="Jiao Y."/>
            <person name="Jia J."/>
        </authorList>
    </citation>
    <scope>NUCLEOTIDE SEQUENCE [LARGE SCALE GENOMIC DNA]</scope>
    <source>
        <strain evidence="10">cv. AL8/78</strain>
    </source>
</reference>
<evidence type="ECO:0000256" key="2">
    <source>
        <dbReference type="ARBA" id="ARBA00001585"/>
    </source>
</evidence>
<dbReference type="GO" id="GO:0070006">
    <property type="term" value="F:metalloaminopeptidase activity"/>
    <property type="evidence" value="ECO:0007669"/>
    <property type="project" value="InterPro"/>
</dbReference>
<evidence type="ECO:0000256" key="6">
    <source>
        <dbReference type="ARBA" id="ARBA00022670"/>
    </source>
</evidence>
<reference evidence="9" key="4">
    <citation type="submission" date="2019-03" db="UniProtKB">
        <authorList>
            <consortium name="EnsemblPlants"/>
        </authorList>
    </citation>
    <scope>IDENTIFICATION</scope>
</reference>
<dbReference type="InterPro" id="IPR000819">
    <property type="entry name" value="Peptidase_M17_C"/>
</dbReference>
<dbReference type="InterPro" id="IPR023042">
    <property type="entry name" value="Peptidase_M17_leu_NH2_pept"/>
</dbReference>
<evidence type="ECO:0000256" key="4">
    <source>
        <dbReference type="ARBA" id="ARBA00011867"/>
    </source>
</evidence>
<dbReference type="PANTHER" id="PTHR11963:SF23">
    <property type="entry name" value="CYTOSOL AMINOPEPTIDASE"/>
    <property type="match status" value="1"/>
</dbReference>
<proteinExistence type="inferred from homology"/>
<comment type="subunit">
    <text evidence="4">Homohexamer (dimer of homotrimers).</text>
</comment>
<evidence type="ECO:0000259" key="8">
    <source>
        <dbReference type="PROSITE" id="PS00631"/>
    </source>
</evidence>
<dbReference type="Pfam" id="PF02789">
    <property type="entry name" value="Peptidase_M17_N"/>
    <property type="match status" value="1"/>
</dbReference>
<dbReference type="HAMAP" id="MF_00181">
    <property type="entry name" value="Cytosol_peptidase_M17"/>
    <property type="match status" value="1"/>
</dbReference>
<evidence type="ECO:0000313" key="9">
    <source>
        <dbReference type="EnsemblPlants" id="AET6Gv20880000.1"/>
    </source>
</evidence>
<dbReference type="PRINTS" id="PR00481">
    <property type="entry name" value="LAMNOPPTDASE"/>
</dbReference>
<comment type="similarity">
    <text evidence="3">Belongs to the peptidase M17 family.</text>
</comment>
<protein>
    <recommendedName>
        <fullName evidence="8">Cytosol aminopeptidase domain-containing protein</fullName>
    </recommendedName>
</protein>
<comment type="catalytic activity">
    <reaction evidence="2">
        <text>Release of N-terminal proline from a peptide.</text>
        <dbReference type="EC" id="3.4.11.5"/>
    </reaction>
</comment>
<dbReference type="CDD" id="cd00433">
    <property type="entry name" value="Peptidase_M17"/>
    <property type="match status" value="1"/>
</dbReference>
<dbReference type="Gramene" id="AET6Gv20880000.1">
    <property type="protein sequence ID" value="AET6Gv20880000.1"/>
    <property type="gene ID" value="AET6Gv20880000"/>
</dbReference>
<reference evidence="10" key="1">
    <citation type="journal article" date="2014" name="Science">
        <title>Ancient hybridizations among the ancestral genomes of bread wheat.</title>
        <authorList>
            <consortium name="International Wheat Genome Sequencing Consortium,"/>
            <person name="Marcussen T."/>
            <person name="Sandve S.R."/>
            <person name="Heier L."/>
            <person name="Spannagl M."/>
            <person name="Pfeifer M."/>
            <person name="Jakobsen K.S."/>
            <person name="Wulff B.B."/>
            <person name="Steuernagel B."/>
            <person name="Mayer K.F."/>
            <person name="Olsen O.A."/>
        </authorList>
    </citation>
    <scope>NUCLEOTIDE SEQUENCE [LARGE SCALE GENOMIC DNA]</scope>
    <source>
        <strain evidence="10">cv. AL8/78</strain>
    </source>
</reference>
<dbReference type="GO" id="GO:0006508">
    <property type="term" value="P:proteolysis"/>
    <property type="evidence" value="ECO:0007669"/>
    <property type="project" value="UniProtKB-KW"/>
</dbReference>
<organism evidence="9 10">
    <name type="scientific">Aegilops tauschii subsp. strangulata</name>
    <name type="common">Goatgrass</name>
    <dbReference type="NCBI Taxonomy" id="200361"/>
    <lineage>
        <taxon>Eukaryota</taxon>
        <taxon>Viridiplantae</taxon>
        <taxon>Streptophyta</taxon>
        <taxon>Embryophyta</taxon>
        <taxon>Tracheophyta</taxon>
        <taxon>Spermatophyta</taxon>
        <taxon>Magnoliopsida</taxon>
        <taxon>Liliopsida</taxon>
        <taxon>Poales</taxon>
        <taxon>Poaceae</taxon>
        <taxon>BOP clade</taxon>
        <taxon>Pooideae</taxon>
        <taxon>Triticodae</taxon>
        <taxon>Triticeae</taxon>
        <taxon>Triticinae</taxon>
        <taxon>Aegilops</taxon>
    </lineage>
</organism>
<dbReference type="InterPro" id="IPR008283">
    <property type="entry name" value="Peptidase_M17_N"/>
</dbReference>
<dbReference type="STRING" id="200361.A0A453PW42"/>
<name>A0A453PW42_AEGTS</name>
<dbReference type="PROSITE" id="PS00631">
    <property type="entry name" value="CYTOSOL_AP"/>
    <property type="match status" value="1"/>
</dbReference>
<reference evidence="9" key="5">
    <citation type="journal article" date="2021" name="G3 (Bethesda)">
        <title>Aegilops tauschii genome assembly Aet v5.0 features greater sequence contiguity and improved annotation.</title>
        <authorList>
            <person name="Wang L."/>
            <person name="Zhu T."/>
            <person name="Rodriguez J.C."/>
            <person name="Deal K.R."/>
            <person name="Dubcovsky J."/>
            <person name="McGuire P.E."/>
            <person name="Lux T."/>
            <person name="Spannagl M."/>
            <person name="Mayer K.F.X."/>
            <person name="Baldrich P."/>
            <person name="Meyers B.C."/>
            <person name="Huo N."/>
            <person name="Gu Y.Q."/>
            <person name="Zhou H."/>
            <person name="Devos K.M."/>
            <person name="Bennetzen J.L."/>
            <person name="Unver T."/>
            <person name="Budak H."/>
            <person name="Gulick P.J."/>
            <person name="Galiba G."/>
            <person name="Kalapos B."/>
            <person name="Nelson D.R."/>
            <person name="Li P."/>
            <person name="You F.M."/>
            <person name="Luo M.C."/>
            <person name="Dvorak J."/>
        </authorList>
    </citation>
    <scope>NUCLEOTIDE SEQUENCE [LARGE SCALE GENOMIC DNA]</scope>
    <source>
        <strain evidence="9">cv. AL8/78</strain>
    </source>
</reference>
<dbReference type="InterPro" id="IPR011356">
    <property type="entry name" value="Leucine_aapep/pepB"/>
</dbReference>
<evidence type="ECO:0000313" key="10">
    <source>
        <dbReference type="Proteomes" id="UP000015105"/>
    </source>
</evidence>
<dbReference type="SUPFAM" id="SSF53187">
    <property type="entry name" value="Zn-dependent exopeptidases"/>
    <property type="match status" value="2"/>
</dbReference>
<evidence type="ECO:0000256" key="5">
    <source>
        <dbReference type="ARBA" id="ARBA00022438"/>
    </source>
</evidence>
<reference evidence="9" key="3">
    <citation type="journal article" date="2017" name="Nature">
        <title>Genome sequence of the progenitor of the wheat D genome Aegilops tauschii.</title>
        <authorList>
            <person name="Luo M.C."/>
            <person name="Gu Y.Q."/>
            <person name="Puiu D."/>
            <person name="Wang H."/>
            <person name="Twardziok S.O."/>
            <person name="Deal K.R."/>
            <person name="Huo N."/>
            <person name="Zhu T."/>
            <person name="Wang L."/>
            <person name="Wang Y."/>
            <person name="McGuire P.E."/>
            <person name="Liu S."/>
            <person name="Long H."/>
            <person name="Ramasamy R.K."/>
            <person name="Rodriguez J.C."/>
            <person name="Van S.L."/>
            <person name="Yuan L."/>
            <person name="Wang Z."/>
            <person name="Xia Z."/>
            <person name="Xiao L."/>
            <person name="Anderson O.D."/>
            <person name="Ouyang S."/>
            <person name="Liang Y."/>
            <person name="Zimin A.V."/>
            <person name="Pertea G."/>
            <person name="Qi P."/>
            <person name="Bennetzen J.L."/>
            <person name="Dai X."/>
            <person name="Dawson M.W."/>
            <person name="Muller H.G."/>
            <person name="Kugler K."/>
            <person name="Rivarola-Duarte L."/>
            <person name="Spannagl M."/>
            <person name="Mayer K.F.X."/>
            <person name="Lu F.H."/>
            <person name="Bevan M.W."/>
            <person name="Leroy P."/>
            <person name="Li P."/>
            <person name="You F.M."/>
            <person name="Sun Q."/>
            <person name="Liu Z."/>
            <person name="Lyons E."/>
            <person name="Wicker T."/>
            <person name="Salzberg S.L."/>
            <person name="Devos K.M."/>
            <person name="Dvorak J."/>
        </authorList>
    </citation>
    <scope>NUCLEOTIDE SEQUENCE [LARGE SCALE GENOMIC DNA]</scope>
    <source>
        <strain evidence="9">cv. AL8/78</strain>
    </source>
</reference>
<keyword evidence="6" id="KW-0645">Protease</keyword>
<evidence type="ECO:0000256" key="3">
    <source>
        <dbReference type="ARBA" id="ARBA00009528"/>
    </source>
</evidence>
<dbReference type="Proteomes" id="UP000015105">
    <property type="component" value="Chromosome 6D"/>
</dbReference>
<evidence type="ECO:0000256" key="1">
    <source>
        <dbReference type="ARBA" id="ARBA00000135"/>
    </source>
</evidence>
<evidence type="ECO:0000256" key="7">
    <source>
        <dbReference type="ARBA" id="ARBA00022801"/>
    </source>
</evidence>
<sequence>FTGKDIEFSDWKGDILAVAVTEKDLSKGSDSKFENAVLKKLDAQLSGLLSEASAEEDFTGKAGQSVVLRLSGQGFKRVALVGLGQSAPSTAAACRGIGESVASVAKSAQASSVAVVLASPTGVQEGFKLNAAAAIASGTVLGLHEDSRFKAESKKVHLKQVDLIGLGSGSELDQKLKYVNDLSSGVIFGKELVNAPANVLTPAVLAEEASKIASEHSDVFTATILDVEKCQELKMGSYLGVAAASANPPHFIHLCYKPVGGNVKRKLAIVGKGLTFDSGGYNIKTGPGCSIELMKFDMGGSAAVFGAAKALAQIKPPGVEVHFIVAACENMISGTGMRPGDILTASNGKTIEVNNTDAEGRLTLADALVYACNQGVDKIIDLATLTGACVVALGPSIAGKLKQIFSSQPTSKMEIVEYSVVLHTNGHVSSGIFTPSDELAQEVAAASELSGEKFWRLPMEESYWEQMKSGVADMVNTGGRQGGSITAALFLKQFVDEKVQWMHIDMAGPVWNDKKRAATGFGVSTLVEWVLKNSSS</sequence>
<feature type="domain" description="Cytosol aminopeptidase" evidence="8">
    <location>
        <begin position="355"/>
        <end position="362"/>
    </location>
</feature>
<keyword evidence="5" id="KW-0031">Aminopeptidase</keyword>
<dbReference type="GO" id="GO:0005737">
    <property type="term" value="C:cytoplasm"/>
    <property type="evidence" value="ECO:0007669"/>
    <property type="project" value="InterPro"/>
</dbReference>
<comment type="catalytic activity">
    <reaction evidence="1">
        <text>Release of an N-terminal amino acid, Xaa-|-Yaa-, in which Xaa is preferably Leu, but may be other amino acids including Pro although not Arg or Lys, and Yaa may be Pro. Amino acid amides and methyl esters are also readily hydrolyzed, but rates on arylamides are exceedingly low.</text>
        <dbReference type="EC" id="3.4.11.1"/>
    </reaction>
</comment>
<dbReference type="Pfam" id="PF00883">
    <property type="entry name" value="Peptidase_M17"/>
    <property type="match status" value="2"/>
</dbReference>